<evidence type="ECO:0000259" key="1">
    <source>
        <dbReference type="Pfam" id="PF10006"/>
    </source>
</evidence>
<dbReference type="Proteomes" id="UP000632377">
    <property type="component" value="Unassembled WGS sequence"/>
</dbReference>
<feature type="domain" description="DUF2249" evidence="1">
    <location>
        <begin position="7"/>
        <end position="76"/>
    </location>
</feature>
<accession>A0ABS1T8M0</accession>
<comment type="caution">
    <text evidence="2">The sequence shown here is derived from an EMBL/GenBank/DDBJ whole genome shotgun (WGS) entry which is preliminary data.</text>
</comment>
<dbReference type="Pfam" id="PF10006">
    <property type="entry name" value="DUF2249"/>
    <property type="match status" value="1"/>
</dbReference>
<proteinExistence type="predicted"/>
<gene>
    <name evidence="2" type="ORF">JK636_07750</name>
</gene>
<protein>
    <submittedName>
        <fullName evidence="2">DUF2249 domain-containing protein</fullName>
    </submittedName>
</protein>
<dbReference type="EMBL" id="JAESWC010000002">
    <property type="protein sequence ID" value="MBL4935650.1"/>
    <property type="molecule type" value="Genomic_DNA"/>
</dbReference>
<dbReference type="RefSeq" id="WP_202748245.1">
    <property type="nucleotide sequence ID" value="NZ_JAESWC010000002.1"/>
</dbReference>
<organism evidence="2 3">
    <name type="scientific">Clostridium rhizosphaerae</name>
    <dbReference type="NCBI Taxonomy" id="2803861"/>
    <lineage>
        <taxon>Bacteria</taxon>
        <taxon>Bacillati</taxon>
        <taxon>Bacillota</taxon>
        <taxon>Clostridia</taxon>
        <taxon>Eubacteriales</taxon>
        <taxon>Clostridiaceae</taxon>
        <taxon>Clostridium</taxon>
    </lineage>
</organism>
<evidence type="ECO:0000313" key="2">
    <source>
        <dbReference type="EMBL" id="MBL4935650.1"/>
    </source>
</evidence>
<evidence type="ECO:0000313" key="3">
    <source>
        <dbReference type="Proteomes" id="UP000632377"/>
    </source>
</evidence>
<dbReference type="InterPro" id="IPR018720">
    <property type="entry name" value="DUF2249"/>
</dbReference>
<keyword evidence="3" id="KW-1185">Reference proteome</keyword>
<sequence length="77" mass="9003">MSNFSATVDARQYPPRDKHAVIFDTYGNLKSGEKMELINDHDPKPLYYQFSAEFAGQFEWQYLEEGPEVWRVSIGKK</sequence>
<reference evidence="2 3" key="1">
    <citation type="submission" date="2021-01" db="EMBL/GenBank/DDBJ databases">
        <title>Genome public.</title>
        <authorList>
            <person name="Liu C."/>
            <person name="Sun Q."/>
        </authorList>
    </citation>
    <scope>NUCLEOTIDE SEQUENCE [LARGE SCALE GENOMIC DNA]</scope>
    <source>
        <strain evidence="2 3">YIM B02515</strain>
    </source>
</reference>
<name>A0ABS1T8M0_9CLOT</name>